<sequence length="164" mass="16677">MKRTWKTAAIVAVSIALIAGAGTFAFAQTTDPAPGAGTCGGFGMRGFGGNSGVLTDLLGITAEELHQLRTDGKTLAEIAASKGISEDALISALLEPRKEALTAAVAAGRLTQEQANLMLQNMEANMRLQIKSSLGPRGFGCGIAADDGATPASGGMHGFGGMRR</sequence>
<organism evidence="2 3">
    <name type="scientific">Dehalogenimonas alkenigignens</name>
    <dbReference type="NCBI Taxonomy" id="1217799"/>
    <lineage>
        <taxon>Bacteria</taxon>
        <taxon>Bacillati</taxon>
        <taxon>Chloroflexota</taxon>
        <taxon>Dehalococcoidia</taxon>
        <taxon>Dehalococcoidales</taxon>
        <taxon>Dehalococcoidaceae</taxon>
        <taxon>Dehalogenimonas</taxon>
    </lineage>
</organism>
<comment type="caution">
    <text evidence="2">The sequence shown here is derived from an EMBL/GenBank/DDBJ whole genome shotgun (WGS) entry which is preliminary data.</text>
</comment>
<dbReference type="STRING" id="1217799.DEALK_10480"/>
<keyword evidence="1" id="KW-0732">Signal</keyword>
<feature type="signal peptide" evidence="1">
    <location>
        <begin position="1"/>
        <end position="27"/>
    </location>
</feature>
<dbReference type="RefSeq" id="WP_058439225.1">
    <property type="nucleotide sequence ID" value="NZ_KQ758903.1"/>
</dbReference>
<dbReference type="AlphaFoldDB" id="A0A0W0GI07"/>
<protein>
    <recommendedName>
        <fullName evidence="4">Periplasmic heavy metal sensor</fullName>
    </recommendedName>
</protein>
<evidence type="ECO:0000313" key="3">
    <source>
        <dbReference type="Proteomes" id="UP000053947"/>
    </source>
</evidence>
<name>A0A0W0GI07_9CHLR</name>
<evidence type="ECO:0000256" key="1">
    <source>
        <dbReference type="SAM" id="SignalP"/>
    </source>
</evidence>
<dbReference type="EMBL" id="LFDV01000002">
    <property type="protein sequence ID" value="KTB48203.1"/>
    <property type="molecule type" value="Genomic_DNA"/>
</dbReference>
<keyword evidence="3" id="KW-1185">Reference proteome</keyword>
<gene>
    <name evidence="2" type="ORF">DEALK_10480</name>
</gene>
<evidence type="ECO:0000313" key="2">
    <source>
        <dbReference type="EMBL" id="KTB48203.1"/>
    </source>
</evidence>
<reference evidence="2 3" key="1">
    <citation type="submission" date="2015-06" db="EMBL/GenBank/DDBJ databases">
        <title>Genome sequence of the organohalide-respiring Dehalogenimonas alkenigignens type strain (IP3-3T).</title>
        <authorList>
            <person name="Key T.A."/>
            <person name="Richmond D.P."/>
            <person name="Bowman K.S."/>
            <person name="Cho Y.-J."/>
            <person name="Chun J."/>
            <person name="da Costa M.S."/>
            <person name="Rainey F.A."/>
            <person name="Moe W.M."/>
        </authorList>
    </citation>
    <scope>NUCLEOTIDE SEQUENCE [LARGE SCALE GENOMIC DNA]</scope>
    <source>
        <strain evidence="2 3">IP3-3</strain>
    </source>
</reference>
<feature type="chain" id="PRO_5006902670" description="Periplasmic heavy metal sensor" evidence="1">
    <location>
        <begin position="28"/>
        <end position="164"/>
    </location>
</feature>
<dbReference type="Proteomes" id="UP000053947">
    <property type="component" value="Unassembled WGS sequence"/>
</dbReference>
<evidence type="ECO:0008006" key="4">
    <source>
        <dbReference type="Google" id="ProtNLM"/>
    </source>
</evidence>
<accession>A0A0W0GI07</accession>
<proteinExistence type="predicted"/>